<dbReference type="PANTHER" id="PTHR43199">
    <property type="entry name" value="GLUTATHIONE HYDROLASE"/>
    <property type="match status" value="1"/>
</dbReference>
<dbReference type="Gene3D" id="3.60.20.40">
    <property type="match status" value="1"/>
</dbReference>
<organism evidence="12">
    <name type="scientific">uncultured Aureispira sp</name>
    <dbReference type="NCBI Taxonomy" id="1331704"/>
    <lineage>
        <taxon>Bacteria</taxon>
        <taxon>Pseudomonadati</taxon>
        <taxon>Bacteroidota</taxon>
        <taxon>Saprospiria</taxon>
        <taxon>Saprospirales</taxon>
        <taxon>Saprospiraceae</taxon>
        <taxon>Aureispira</taxon>
        <taxon>environmental samples</taxon>
    </lineage>
</organism>
<keyword evidence="4 11" id="KW-0808">Transferase</keyword>
<evidence type="ECO:0000256" key="9">
    <source>
        <dbReference type="PIRSR" id="PIRSR600101-1"/>
    </source>
</evidence>
<protein>
    <recommendedName>
        <fullName evidence="11">Glutathione hydrolase proenzyme</fullName>
        <ecNumber evidence="11">2.3.2.2</ecNumber>
        <ecNumber evidence="11">3.4.19.13</ecNumber>
    </recommendedName>
    <component>
        <recommendedName>
            <fullName evidence="11">Glutathione hydrolase large chain</fullName>
        </recommendedName>
    </component>
    <component>
        <recommendedName>
            <fullName evidence="11">Glutathione hydrolase small chain</fullName>
        </recommendedName>
    </component>
</protein>
<evidence type="ECO:0000256" key="4">
    <source>
        <dbReference type="ARBA" id="ARBA00022679"/>
    </source>
</evidence>
<dbReference type="Pfam" id="PF01019">
    <property type="entry name" value="G_glu_transpept"/>
    <property type="match status" value="1"/>
</dbReference>
<feature type="active site" description="Nucleophile" evidence="9">
    <location>
        <position position="390"/>
    </location>
</feature>
<dbReference type="AlphaFoldDB" id="A0A6S6UGU6"/>
<dbReference type="PANTHER" id="PTHR43199:SF1">
    <property type="entry name" value="GLUTATHIONE HYDROLASE PROENZYME"/>
    <property type="match status" value="1"/>
</dbReference>
<dbReference type="NCBIfam" id="TIGR00066">
    <property type="entry name" value="g_glut_trans"/>
    <property type="match status" value="1"/>
</dbReference>
<comment type="PTM">
    <text evidence="11">Cleaved by autocatalysis into a large and a small subunit.</text>
</comment>
<feature type="binding site" evidence="10">
    <location>
        <begin position="408"/>
        <end position="410"/>
    </location>
    <ligand>
        <name>L-glutamate</name>
        <dbReference type="ChEBI" id="CHEBI:29985"/>
    </ligand>
</feature>
<comment type="catalytic activity">
    <reaction evidence="8 11">
        <text>an N-terminal (5-L-glutamyl)-[peptide] + an alpha-amino acid = 5-L-glutamyl amino acid + an N-terminal L-alpha-aminoacyl-[peptide]</text>
        <dbReference type="Rhea" id="RHEA:23904"/>
        <dbReference type="Rhea" id="RHEA-COMP:9780"/>
        <dbReference type="Rhea" id="RHEA-COMP:9795"/>
        <dbReference type="ChEBI" id="CHEBI:77644"/>
        <dbReference type="ChEBI" id="CHEBI:78597"/>
        <dbReference type="ChEBI" id="CHEBI:78599"/>
        <dbReference type="ChEBI" id="CHEBI:78608"/>
        <dbReference type="EC" id="2.3.2.2"/>
    </reaction>
</comment>
<dbReference type="EMBL" id="CACVAQ010000524">
    <property type="protein sequence ID" value="CAA6829891.1"/>
    <property type="molecule type" value="Genomic_DNA"/>
</dbReference>
<comment type="catalytic activity">
    <reaction evidence="1 11">
        <text>an S-substituted glutathione + H2O = an S-substituted L-cysteinylglycine + L-glutamate</text>
        <dbReference type="Rhea" id="RHEA:59468"/>
        <dbReference type="ChEBI" id="CHEBI:15377"/>
        <dbReference type="ChEBI" id="CHEBI:29985"/>
        <dbReference type="ChEBI" id="CHEBI:90779"/>
        <dbReference type="ChEBI" id="CHEBI:143103"/>
        <dbReference type="EC" id="3.4.19.13"/>
    </reaction>
</comment>
<accession>A0A6S6UGU6</accession>
<evidence type="ECO:0000256" key="8">
    <source>
        <dbReference type="ARBA" id="ARBA00047417"/>
    </source>
</evidence>
<dbReference type="InterPro" id="IPR029055">
    <property type="entry name" value="Ntn_hydrolases_N"/>
</dbReference>
<dbReference type="PRINTS" id="PR01210">
    <property type="entry name" value="GGTRANSPTASE"/>
</dbReference>
<evidence type="ECO:0000313" key="12">
    <source>
        <dbReference type="EMBL" id="CAA6829891.1"/>
    </source>
</evidence>
<name>A0A6S6UGU6_9BACT</name>
<keyword evidence="11" id="KW-0317">Glutathione biosynthesis</keyword>
<feature type="binding site" evidence="10">
    <location>
        <position position="483"/>
    </location>
    <ligand>
        <name>L-glutamate</name>
        <dbReference type="ChEBI" id="CHEBI:29985"/>
    </ligand>
</feature>
<proteinExistence type="inferred from homology"/>
<dbReference type="GO" id="GO:0103068">
    <property type="term" value="F:leukotriene C4 gamma-glutamyl transferase activity"/>
    <property type="evidence" value="ECO:0007669"/>
    <property type="project" value="UniProtKB-EC"/>
</dbReference>
<comment type="similarity">
    <text evidence="3 11">Belongs to the gamma-glutamyltransferase family.</text>
</comment>
<evidence type="ECO:0000256" key="3">
    <source>
        <dbReference type="ARBA" id="ARBA00009381"/>
    </source>
</evidence>
<evidence type="ECO:0000256" key="11">
    <source>
        <dbReference type="RuleBase" id="RU368036"/>
    </source>
</evidence>
<comment type="catalytic activity">
    <reaction evidence="2 11">
        <text>glutathione + H2O = L-cysteinylglycine + L-glutamate</text>
        <dbReference type="Rhea" id="RHEA:28807"/>
        <dbReference type="ChEBI" id="CHEBI:15377"/>
        <dbReference type="ChEBI" id="CHEBI:29985"/>
        <dbReference type="ChEBI" id="CHEBI:57925"/>
        <dbReference type="ChEBI" id="CHEBI:61694"/>
        <dbReference type="EC" id="3.4.19.13"/>
    </reaction>
</comment>
<keyword evidence="7 11" id="KW-0012">Acyltransferase</keyword>
<dbReference type="InterPro" id="IPR043138">
    <property type="entry name" value="GGT_lsub"/>
</dbReference>
<feature type="binding site" evidence="10">
    <location>
        <position position="115"/>
    </location>
    <ligand>
        <name>L-glutamate</name>
        <dbReference type="ChEBI" id="CHEBI:29985"/>
    </ligand>
</feature>
<dbReference type="GO" id="GO:0036374">
    <property type="term" value="F:glutathione hydrolase activity"/>
    <property type="evidence" value="ECO:0007669"/>
    <property type="project" value="UniProtKB-UniRule"/>
</dbReference>
<dbReference type="InterPro" id="IPR000101">
    <property type="entry name" value="GGT_peptidase"/>
</dbReference>
<keyword evidence="6 11" id="KW-0865">Zymogen</keyword>
<dbReference type="SUPFAM" id="SSF56235">
    <property type="entry name" value="N-terminal nucleophile aminohydrolases (Ntn hydrolases)"/>
    <property type="match status" value="1"/>
</dbReference>
<evidence type="ECO:0000256" key="5">
    <source>
        <dbReference type="ARBA" id="ARBA00022801"/>
    </source>
</evidence>
<comment type="pathway">
    <text evidence="11">Sulfur metabolism; glutathione metabolism.</text>
</comment>
<dbReference type="EC" id="2.3.2.2" evidence="11"/>
<dbReference type="InterPro" id="IPR051792">
    <property type="entry name" value="GGT_bact"/>
</dbReference>
<keyword evidence="5 11" id="KW-0378">Hydrolase</keyword>
<evidence type="ECO:0000256" key="10">
    <source>
        <dbReference type="PIRSR" id="PIRSR600101-2"/>
    </source>
</evidence>
<dbReference type="EC" id="3.4.19.13" evidence="11"/>
<evidence type="ECO:0000256" key="7">
    <source>
        <dbReference type="ARBA" id="ARBA00023315"/>
    </source>
</evidence>
<gene>
    <name evidence="12" type="ORF">HELGO_WM25867</name>
</gene>
<dbReference type="Gene3D" id="1.10.246.130">
    <property type="match status" value="1"/>
</dbReference>
<dbReference type="UniPathway" id="UPA00204"/>
<dbReference type="InterPro" id="IPR043137">
    <property type="entry name" value="GGT_ssub_C"/>
</dbReference>
<dbReference type="GO" id="GO:0006750">
    <property type="term" value="P:glutathione biosynthetic process"/>
    <property type="evidence" value="ECO:0007669"/>
    <property type="project" value="UniProtKB-KW"/>
</dbReference>
<evidence type="ECO:0000256" key="1">
    <source>
        <dbReference type="ARBA" id="ARBA00001049"/>
    </source>
</evidence>
<feature type="binding site" evidence="10">
    <location>
        <position position="432"/>
    </location>
    <ligand>
        <name>L-glutamate</name>
        <dbReference type="ChEBI" id="CHEBI:29985"/>
    </ligand>
</feature>
<evidence type="ECO:0000256" key="2">
    <source>
        <dbReference type="ARBA" id="ARBA00001089"/>
    </source>
</evidence>
<dbReference type="GO" id="GO:0006751">
    <property type="term" value="P:glutathione catabolic process"/>
    <property type="evidence" value="ECO:0007669"/>
    <property type="project" value="UniProtKB-UniRule"/>
</dbReference>
<sequence length="579" mass="63677">MKFISYLPILVLLFVLITFNACKESTPTVDIVADVTPIFDLQKQVVSDSAMVVSAHPLATAAGVEILKKGGNAVDAMVAVHFALAVAYPRAGNLGGGGFMIYRDKKGLSNTLDFREMAPSTAHKNMYLDAEGEIIDSLSLTGHLASGVPGSVEGMYVAHQKYGKLPWKVLLQPAIDLAQNGIKVTAREVAAYNEHMWLFKKFNPHENAFVKEVAWKKGDRLVQKDLAEVLKRIQQEGRAGFYEGKTADLIVQEMQKTKGIISHQDLKNYTAVWRAPIQFDYKGYTIISMPPPSSGGICLAELFNMVEPYPMEKWGFQSAKSIHLFTEAARRAYADRTEHLGDIDFYPIPVETLSSQAYADMRMQTYVDSIATPSDRISHGNPYPKESEQTTHYCVVDAEGNAISVTTTINSNFGSKVIVEGGGFFMNNEMDDFSSKPGVPNQFGLLGNEANAIAPHKRMLSSMTPTIVEKDSAFFMAVGSPGGSKIITTVFQVVTNVIDYKLPLKDAVHQPRFHFQWLPDLLYHEEGAFSDALLTELKAMGHTPKSRDAIGQVEAILRLPNGQLEGVSDIRGDDDAQGL</sequence>
<feature type="binding site" evidence="10">
    <location>
        <begin position="461"/>
        <end position="462"/>
    </location>
    <ligand>
        <name>L-glutamate</name>
        <dbReference type="ChEBI" id="CHEBI:29985"/>
    </ligand>
</feature>
<reference evidence="12" key="1">
    <citation type="submission" date="2020-01" db="EMBL/GenBank/DDBJ databases">
        <authorList>
            <person name="Meier V. D."/>
            <person name="Meier V D."/>
        </authorList>
    </citation>
    <scope>NUCLEOTIDE SEQUENCE</scope>
    <source>
        <strain evidence="12">HLG_WM_MAG_10</strain>
    </source>
</reference>
<evidence type="ECO:0000256" key="6">
    <source>
        <dbReference type="ARBA" id="ARBA00023145"/>
    </source>
</evidence>
<comment type="subunit">
    <text evidence="11">This enzyme consists of two polypeptide chains, which are synthesized in precursor form from a single polypeptide.</text>
</comment>